<comment type="similarity">
    <text evidence="1">Belongs to the peptidase C14B family.</text>
</comment>
<dbReference type="PANTHER" id="PTHR48104:SF30">
    <property type="entry name" value="METACASPASE-1"/>
    <property type="match status" value="1"/>
</dbReference>
<dbReference type="Pfam" id="PF00656">
    <property type="entry name" value="Peptidase_C14"/>
    <property type="match status" value="2"/>
</dbReference>
<organism evidence="3 4">
    <name type="scientific">Prorocentrum cordatum</name>
    <dbReference type="NCBI Taxonomy" id="2364126"/>
    <lineage>
        <taxon>Eukaryota</taxon>
        <taxon>Sar</taxon>
        <taxon>Alveolata</taxon>
        <taxon>Dinophyceae</taxon>
        <taxon>Prorocentrales</taxon>
        <taxon>Prorocentraceae</taxon>
        <taxon>Prorocentrum</taxon>
    </lineage>
</organism>
<comment type="caution">
    <text evidence="3">The sequence shown here is derived from an EMBL/GenBank/DDBJ whole genome shotgun (WGS) entry which is preliminary data.</text>
</comment>
<evidence type="ECO:0000256" key="1">
    <source>
        <dbReference type="ARBA" id="ARBA00009005"/>
    </source>
</evidence>
<dbReference type="Gene3D" id="3.40.50.12660">
    <property type="match status" value="2"/>
</dbReference>
<dbReference type="InterPro" id="IPR011600">
    <property type="entry name" value="Pept_C14_caspase"/>
</dbReference>
<evidence type="ECO:0000313" key="4">
    <source>
        <dbReference type="Proteomes" id="UP001189429"/>
    </source>
</evidence>
<accession>A0ABN9V297</accession>
<evidence type="ECO:0000313" key="3">
    <source>
        <dbReference type="EMBL" id="CAK0866575.1"/>
    </source>
</evidence>
<feature type="domain" description="Peptidase C14 caspase" evidence="2">
    <location>
        <begin position="302"/>
        <end position="452"/>
    </location>
</feature>
<dbReference type="InterPro" id="IPR029030">
    <property type="entry name" value="Caspase-like_dom_sf"/>
</dbReference>
<dbReference type="SUPFAM" id="SSF52129">
    <property type="entry name" value="Caspase-like"/>
    <property type="match status" value="1"/>
</dbReference>
<proteinExistence type="inferred from homology"/>
<dbReference type="PANTHER" id="PTHR48104">
    <property type="entry name" value="METACASPASE-4"/>
    <property type="match status" value="1"/>
</dbReference>
<dbReference type="Proteomes" id="UP001189429">
    <property type="component" value="Unassembled WGS sequence"/>
</dbReference>
<dbReference type="InterPro" id="IPR050452">
    <property type="entry name" value="Metacaspase"/>
</dbReference>
<keyword evidence="4" id="KW-1185">Reference proteome</keyword>
<name>A0ABN9V297_9DINO</name>
<protein>
    <recommendedName>
        <fullName evidence="2">Peptidase C14 caspase domain-containing protein</fullName>
    </recommendedName>
</protein>
<evidence type="ECO:0000259" key="2">
    <source>
        <dbReference type="Pfam" id="PF00656"/>
    </source>
</evidence>
<dbReference type="EMBL" id="CAUYUJ010016549">
    <property type="protein sequence ID" value="CAK0866575.1"/>
    <property type="molecule type" value="Genomic_DNA"/>
</dbReference>
<gene>
    <name evidence="3" type="ORF">PCOR1329_LOCUS53729</name>
</gene>
<feature type="domain" description="Peptidase C14 caspase" evidence="2">
    <location>
        <begin position="154"/>
        <end position="281"/>
    </location>
</feature>
<reference evidence="3" key="1">
    <citation type="submission" date="2023-10" db="EMBL/GenBank/DDBJ databases">
        <authorList>
            <person name="Chen Y."/>
            <person name="Shah S."/>
            <person name="Dougan E. K."/>
            <person name="Thang M."/>
            <person name="Chan C."/>
        </authorList>
    </citation>
    <scope>NUCLEOTIDE SEQUENCE [LARGE SCALE GENOMIC DNA]</scope>
</reference>
<sequence>MLFRRHLGASTSGPGEGGWFGRLGADKATMESYPQQFAGTLKRLTEEARVWTAAQVEGNGDAADEAFAAMEQMKSELEGQGVLDEHACQQLHDMAVSAAAVTLCREAGLEGLEEREEELAAACEPQPEEVSDALWRKTRALCLAAAGAACADAQGHAAQAARQNRMYDKLARRCGGLGTVRAVGADGLDRDEYASRAADVIPATVIMFSGCQDCQTSADVYNTSSFGLPADAGPGGAGGACTSSMIKALSEGGDYTWVSLLGQMRDILRGSYTQIPMLSSSRSMDLNSPFSVVNPEPSGRFRALLVGINYVGSSCELRGCHHDVDTMQRYLRTQGYEDGDMRVMLDDGEHEEPTLANMIEGFRWLADGAESGDSLFFHYSGHGAQTKDDDGDEDDGKDECLCPVDFQTAGLLRDDIAFQHLVAPLQRGVSLTCVMDCCHSGSILDLPFMFKADDEGMDAAGSGTAAMAPNPDFDFGKLAQVIKEHPGMAAGAAFVGACVYFAASPDQKKVIRSSVMNVLAAEDKGAALMGAAQDVLGSFFQR</sequence>